<dbReference type="GO" id="GO:0016811">
    <property type="term" value="F:hydrolase activity, acting on carbon-nitrogen (but not peptide) bonds, in linear amides"/>
    <property type="evidence" value="ECO:0007669"/>
    <property type="project" value="InterPro"/>
</dbReference>
<reference evidence="3" key="1">
    <citation type="submission" date="2017-01" db="EMBL/GenBank/DDBJ databases">
        <authorList>
            <person name="Varghese N."/>
            <person name="Submissions S."/>
        </authorList>
    </citation>
    <scope>NUCLEOTIDE SEQUENCE [LARGE SCALE GENOMIC DNA]</scope>
    <source>
        <strain evidence="3">DM9</strain>
    </source>
</reference>
<evidence type="ECO:0000313" key="2">
    <source>
        <dbReference type="EMBL" id="SIR43931.1"/>
    </source>
</evidence>
<evidence type="ECO:0000259" key="1">
    <source>
        <dbReference type="Pfam" id="PF07969"/>
    </source>
</evidence>
<sequence>MKKKYFQGLVVFYSRGANETGNALLFIANKLSLSMEKLYRHAALFATLVLASLVFASCQQVASDQNRYELLIRNAMVIDGTGSAAYAAQVLINGDSIALIDTDTSKTYTANRTIDAAGLYLTPGFIDTHAHGDPLETPDFSNFLSMGITTICLGQDGFSPQRENLKEWMREVDGKELGVNVAMFAGHNTLRMLSGIEYDSIPSEHGMAKLEQLLTDALDAGCFGMTTGLEYNPGYYARPAELNRLAEIVGNKGGIIMSHMRNEDDAFVEASIRELLEQGRYCPVHVSHIKVVYGKGEKRANRVLQVLDSARQQGIQVTADFYPYTASYTGIAILFPDWAKKPHDYQEVLKTRRQELATFLRNKIIQRNGPEATLIGSGPYKSKTLQQVAEELNKPFELALMEDIGPYGADGAYFIMDETLQETFLKDPHVMVCTDGSPTMRHPRSFGAFARILETYVVQKKLLSLEEAVHKMTGLSAETIGLRDRGLIKQGYKADLLLFRPEEVKENATYENPHQEASGFKYIVVNGKVVREGEKATSSGAGLVLTK</sequence>
<gene>
    <name evidence="2" type="ORF">SAMN05421545_3665</name>
</gene>
<organism evidence="2 3">
    <name type="scientific">Pontibacter lucknowensis</name>
    <dbReference type="NCBI Taxonomy" id="1077936"/>
    <lineage>
        <taxon>Bacteria</taxon>
        <taxon>Pseudomonadati</taxon>
        <taxon>Bacteroidota</taxon>
        <taxon>Cytophagia</taxon>
        <taxon>Cytophagales</taxon>
        <taxon>Hymenobacteraceae</taxon>
        <taxon>Pontibacter</taxon>
    </lineage>
</organism>
<dbReference type="GO" id="GO:0016812">
    <property type="term" value="F:hydrolase activity, acting on carbon-nitrogen (but not peptide) bonds, in cyclic amides"/>
    <property type="evidence" value="ECO:0007669"/>
    <property type="project" value="TreeGrafter"/>
</dbReference>
<dbReference type="InterPro" id="IPR023100">
    <property type="entry name" value="D-aminoacylase_insert_dom_sf"/>
</dbReference>
<dbReference type="EMBL" id="FTNM01000006">
    <property type="protein sequence ID" value="SIR43931.1"/>
    <property type="molecule type" value="Genomic_DNA"/>
</dbReference>
<dbReference type="InterPro" id="IPR011059">
    <property type="entry name" value="Metal-dep_hydrolase_composite"/>
</dbReference>
<keyword evidence="3" id="KW-1185">Reference proteome</keyword>
<dbReference type="SUPFAM" id="SSF51338">
    <property type="entry name" value="Composite domain of metallo-dependent hydrolases"/>
    <property type="match status" value="1"/>
</dbReference>
<evidence type="ECO:0000313" key="3">
    <source>
        <dbReference type="Proteomes" id="UP000185924"/>
    </source>
</evidence>
<feature type="domain" description="Amidohydrolase 3" evidence="1">
    <location>
        <begin position="428"/>
        <end position="530"/>
    </location>
</feature>
<protein>
    <submittedName>
        <fullName evidence="2">N-acyl-D-amino-acid deacylase</fullName>
    </submittedName>
</protein>
<name>A0A1N7AY13_9BACT</name>
<dbReference type="SUPFAM" id="SSF51556">
    <property type="entry name" value="Metallo-dependent hydrolases"/>
    <property type="match status" value="1"/>
</dbReference>
<dbReference type="STRING" id="1077936.SAMN05421545_3665"/>
<dbReference type="Gene3D" id="3.20.20.140">
    <property type="entry name" value="Metal-dependent hydrolases"/>
    <property type="match status" value="1"/>
</dbReference>
<dbReference type="PANTHER" id="PTHR11647:SF1">
    <property type="entry name" value="COLLAPSIN RESPONSE MEDIATOR PROTEIN"/>
    <property type="match status" value="1"/>
</dbReference>
<dbReference type="GO" id="GO:0005829">
    <property type="term" value="C:cytosol"/>
    <property type="evidence" value="ECO:0007669"/>
    <property type="project" value="TreeGrafter"/>
</dbReference>
<dbReference type="InterPro" id="IPR032466">
    <property type="entry name" value="Metal_Hydrolase"/>
</dbReference>
<dbReference type="InterPro" id="IPR050378">
    <property type="entry name" value="Metallo-dep_Hydrolases_sf"/>
</dbReference>
<dbReference type="InterPro" id="IPR013108">
    <property type="entry name" value="Amidohydro_3"/>
</dbReference>
<dbReference type="Pfam" id="PF07969">
    <property type="entry name" value="Amidohydro_3"/>
    <property type="match status" value="1"/>
</dbReference>
<accession>A0A1N7AY13</accession>
<dbReference type="AlphaFoldDB" id="A0A1N7AY13"/>
<dbReference type="Proteomes" id="UP000185924">
    <property type="component" value="Unassembled WGS sequence"/>
</dbReference>
<dbReference type="Gene3D" id="2.30.40.10">
    <property type="entry name" value="Urease, subunit C, domain 1"/>
    <property type="match status" value="1"/>
</dbReference>
<proteinExistence type="predicted"/>
<dbReference type="PANTHER" id="PTHR11647">
    <property type="entry name" value="HYDRANTOINASE/DIHYDROPYRIMIDINASE FAMILY MEMBER"/>
    <property type="match status" value="1"/>
</dbReference>
<dbReference type="Gene3D" id="3.30.1490.130">
    <property type="entry name" value="D-aminoacylase. Domain 3"/>
    <property type="match status" value="1"/>
</dbReference>